<organism evidence="1 2">
    <name type="scientific">Pseudobacteriovorax antillogorgiicola</name>
    <dbReference type="NCBI Taxonomy" id="1513793"/>
    <lineage>
        <taxon>Bacteria</taxon>
        <taxon>Pseudomonadati</taxon>
        <taxon>Bdellovibrionota</taxon>
        <taxon>Oligoflexia</taxon>
        <taxon>Oligoflexales</taxon>
        <taxon>Pseudobacteriovoracaceae</taxon>
        <taxon>Pseudobacteriovorax</taxon>
    </lineage>
</organism>
<reference evidence="2" key="1">
    <citation type="submission" date="2017-04" db="EMBL/GenBank/DDBJ databases">
        <authorList>
            <person name="Varghese N."/>
            <person name="Submissions S."/>
        </authorList>
    </citation>
    <scope>NUCLEOTIDE SEQUENCE [LARGE SCALE GENOMIC DNA]</scope>
    <source>
        <strain evidence="2">RKEM611</strain>
    </source>
</reference>
<dbReference type="SUPFAM" id="SSF52833">
    <property type="entry name" value="Thioredoxin-like"/>
    <property type="match status" value="1"/>
</dbReference>
<protein>
    <submittedName>
        <fullName evidence="1">Iodothyronine deiodinase</fullName>
    </submittedName>
</protein>
<proteinExistence type="predicted"/>
<dbReference type="EMBL" id="FWZT01000007">
    <property type="protein sequence ID" value="SMF22658.1"/>
    <property type="molecule type" value="Genomic_DNA"/>
</dbReference>
<name>A0A1Y6BPN2_9BACT</name>
<dbReference type="STRING" id="1513793.SAMN06296036_107221"/>
<dbReference type="Proteomes" id="UP000192907">
    <property type="component" value="Unassembled WGS sequence"/>
</dbReference>
<dbReference type="Gene3D" id="3.40.30.10">
    <property type="entry name" value="Glutaredoxin"/>
    <property type="match status" value="1"/>
</dbReference>
<dbReference type="AlphaFoldDB" id="A0A1Y6BPN2"/>
<sequence>MSQSSRYNYKSYKPQKWGDDVYSSGIDCHDPFPMKSVVLDNLGRRVNLKKRFRGKQIVLETGSLTCPSYVANIEAMNSLADDFPEICFIVLYVREENPGDVIPSVASMEQKHDRAFFLEKLEDERRQIFADGLQGNLHKQIGTYPNLVYVIDPDGNVEYKRLWNKPGELRSHLEGSVMHRNQRRDERSVDFKTAFRVLFRAGPQALVNYIKSKPLMWKTRQE</sequence>
<keyword evidence="2" id="KW-1185">Reference proteome</keyword>
<dbReference type="InterPro" id="IPR036249">
    <property type="entry name" value="Thioredoxin-like_sf"/>
</dbReference>
<dbReference type="RefSeq" id="WP_132318241.1">
    <property type="nucleotide sequence ID" value="NZ_FWZT01000007.1"/>
</dbReference>
<accession>A0A1Y6BPN2</accession>
<dbReference type="OrthoDB" id="119679at2"/>
<evidence type="ECO:0000313" key="1">
    <source>
        <dbReference type="EMBL" id="SMF22658.1"/>
    </source>
</evidence>
<gene>
    <name evidence="1" type="ORF">SAMN06296036_107221</name>
</gene>
<evidence type="ECO:0000313" key="2">
    <source>
        <dbReference type="Proteomes" id="UP000192907"/>
    </source>
</evidence>